<gene>
    <name evidence="1" type="ORF">CBF30_08525</name>
</gene>
<protein>
    <submittedName>
        <fullName evidence="1">Uncharacterized protein</fullName>
    </submittedName>
</protein>
<reference evidence="1 2" key="1">
    <citation type="submission" date="2017-05" db="EMBL/GenBank/DDBJ databases">
        <title>Vagococcus spp. assemblies.</title>
        <authorList>
            <person name="Gulvik C.A."/>
        </authorList>
    </citation>
    <scope>NUCLEOTIDE SEQUENCE [LARGE SCALE GENOMIC DNA]</scope>
    <source>
        <strain evidence="1 2">DSM 24756</strain>
    </source>
</reference>
<organism evidence="1 2">
    <name type="scientific">Vagococcus entomophilus</name>
    <dbReference type="NCBI Taxonomy" id="1160095"/>
    <lineage>
        <taxon>Bacteria</taxon>
        <taxon>Bacillati</taxon>
        <taxon>Bacillota</taxon>
        <taxon>Bacilli</taxon>
        <taxon>Lactobacillales</taxon>
        <taxon>Enterococcaceae</taxon>
        <taxon>Vagococcus</taxon>
    </lineage>
</organism>
<sequence>MDSFDELLIKKYLHIDKEISKLYEYKNKLKEVFYSQNMATHLVYDAHGVHSEGFRQDIKVINYLESLDIVEERINRYRIRKNYFKEFICSLSDDEKEKLSLKCLNKIPPFLFERIIGEIREIETAINFRYGIEPENFDVVLTENMNVNVERMCDFFAI</sequence>
<dbReference type="OrthoDB" id="2181747at2"/>
<evidence type="ECO:0000313" key="2">
    <source>
        <dbReference type="Proteomes" id="UP000288669"/>
    </source>
</evidence>
<comment type="caution">
    <text evidence="1">The sequence shown here is derived from an EMBL/GenBank/DDBJ whole genome shotgun (WGS) entry which is preliminary data.</text>
</comment>
<dbReference type="AlphaFoldDB" id="A0A430AHN3"/>
<dbReference type="EMBL" id="NGJZ01000002">
    <property type="protein sequence ID" value="RSU07287.1"/>
    <property type="molecule type" value="Genomic_DNA"/>
</dbReference>
<evidence type="ECO:0000313" key="1">
    <source>
        <dbReference type="EMBL" id="RSU07287.1"/>
    </source>
</evidence>
<accession>A0A430AHN3</accession>
<keyword evidence="2" id="KW-1185">Reference proteome</keyword>
<name>A0A430AHN3_9ENTE</name>
<proteinExistence type="predicted"/>
<dbReference type="Proteomes" id="UP000288669">
    <property type="component" value="Unassembled WGS sequence"/>
</dbReference>
<dbReference type="RefSeq" id="WP_126825171.1">
    <property type="nucleotide sequence ID" value="NZ_JBHLWU010000002.1"/>
</dbReference>